<accession>A0A6P5GYE9</accession>
<dbReference type="Proteomes" id="UP000515123">
    <property type="component" value="Linkage group 23"/>
</dbReference>
<gene>
    <name evidence="2" type="primary">LOC109727901</name>
</gene>
<protein>
    <submittedName>
        <fullName evidence="2">Uncharacterized protein LOC109727901</fullName>
    </submittedName>
</protein>
<name>A0A6P5GYE9_ANACO</name>
<evidence type="ECO:0000313" key="2">
    <source>
        <dbReference type="RefSeq" id="XP_020113701.1"/>
    </source>
</evidence>
<reference evidence="2" key="2">
    <citation type="submission" date="2025-08" db="UniProtKB">
        <authorList>
            <consortium name="RefSeq"/>
        </authorList>
    </citation>
    <scope>IDENTIFICATION</scope>
    <source>
        <tissue evidence="2">Leaf</tissue>
    </source>
</reference>
<dbReference type="RefSeq" id="XP_020113701.1">
    <property type="nucleotide sequence ID" value="XM_020258112.1"/>
</dbReference>
<proteinExistence type="predicted"/>
<dbReference type="AlphaFoldDB" id="A0A6P5GYE9"/>
<evidence type="ECO:0000313" key="1">
    <source>
        <dbReference type="Proteomes" id="UP000515123"/>
    </source>
</evidence>
<sequence length="174" mass="19376">MLVITASKLWLDQPRIVLKISWKGIESPERGKVYYHHDSTTITTTIAKDVSCFIENLDGCMTEIFQELDVAVPFLSRLPPYSIDKLYIERHLRNMVCKAVNACASGGGFMLTFEITVAFDSDPDRYLFTITNKKPVLATVATDADPLHSSMDQQPRLTTVLPTDADSSCSDLLG</sequence>
<organism evidence="1 2">
    <name type="scientific">Ananas comosus</name>
    <name type="common">Pineapple</name>
    <name type="synonym">Ananas ananas</name>
    <dbReference type="NCBI Taxonomy" id="4615"/>
    <lineage>
        <taxon>Eukaryota</taxon>
        <taxon>Viridiplantae</taxon>
        <taxon>Streptophyta</taxon>
        <taxon>Embryophyta</taxon>
        <taxon>Tracheophyta</taxon>
        <taxon>Spermatophyta</taxon>
        <taxon>Magnoliopsida</taxon>
        <taxon>Liliopsida</taxon>
        <taxon>Poales</taxon>
        <taxon>Bromeliaceae</taxon>
        <taxon>Bromelioideae</taxon>
        <taxon>Ananas</taxon>
    </lineage>
</organism>
<keyword evidence="1" id="KW-1185">Reference proteome</keyword>
<reference evidence="1" key="1">
    <citation type="journal article" date="2015" name="Nat. Genet.">
        <title>The pineapple genome and the evolution of CAM photosynthesis.</title>
        <authorList>
            <person name="Ming R."/>
            <person name="VanBuren R."/>
            <person name="Wai C.M."/>
            <person name="Tang H."/>
            <person name="Schatz M.C."/>
            <person name="Bowers J.E."/>
            <person name="Lyons E."/>
            <person name="Wang M.L."/>
            <person name="Chen J."/>
            <person name="Biggers E."/>
            <person name="Zhang J."/>
            <person name="Huang L."/>
            <person name="Zhang L."/>
            <person name="Miao W."/>
            <person name="Zhang J."/>
            <person name="Ye Z."/>
            <person name="Miao C."/>
            <person name="Lin Z."/>
            <person name="Wang H."/>
            <person name="Zhou H."/>
            <person name="Yim W.C."/>
            <person name="Priest H.D."/>
            <person name="Zheng C."/>
            <person name="Woodhouse M."/>
            <person name="Edger P.P."/>
            <person name="Guyot R."/>
            <person name="Guo H.B."/>
            <person name="Guo H."/>
            <person name="Zheng G."/>
            <person name="Singh R."/>
            <person name="Sharma A."/>
            <person name="Min X."/>
            <person name="Zheng Y."/>
            <person name="Lee H."/>
            <person name="Gurtowski J."/>
            <person name="Sedlazeck F.J."/>
            <person name="Harkess A."/>
            <person name="McKain M.R."/>
            <person name="Liao Z."/>
            <person name="Fang J."/>
            <person name="Liu J."/>
            <person name="Zhang X."/>
            <person name="Zhang Q."/>
            <person name="Hu W."/>
            <person name="Qin Y."/>
            <person name="Wang K."/>
            <person name="Chen L.Y."/>
            <person name="Shirley N."/>
            <person name="Lin Y.R."/>
            <person name="Liu L.Y."/>
            <person name="Hernandez A.G."/>
            <person name="Wright C.L."/>
            <person name="Bulone V."/>
            <person name="Tuskan G.A."/>
            <person name="Heath K."/>
            <person name="Zee F."/>
            <person name="Moore P.H."/>
            <person name="Sunkar R."/>
            <person name="Leebens-Mack J.H."/>
            <person name="Mockler T."/>
            <person name="Bennetzen J.L."/>
            <person name="Freeling M."/>
            <person name="Sankoff D."/>
            <person name="Paterson A.H."/>
            <person name="Zhu X."/>
            <person name="Yang X."/>
            <person name="Smith J.A."/>
            <person name="Cushman J.C."/>
            <person name="Paull R.E."/>
            <person name="Yu Q."/>
        </authorList>
    </citation>
    <scope>NUCLEOTIDE SEQUENCE [LARGE SCALE GENOMIC DNA]</scope>
    <source>
        <strain evidence="1">cv. F153</strain>
    </source>
</reference>
<dbReference type="GeneID" id="109727901"/>